<keyword evidence="2" id="KW-0614">Plasmid</keyword>
<geneLocation type="plasmid" evidence="2 4">
    <name>pZXPA-20-602k</name>
</geneLocation>
<name>A0A1X0Z7E7_PSEPU</name>
<dbReference type="Proteomes" id="UP000193675">
    <property type="component" value="Unassembled WGS sequence"/>
</dbReference>
<dbReference type="EMBL" id="NBWC01000049">
    <property type="protein sequence ID" value="ORL58735.1"/>
    <property type="molecule type" value="Genomic_DNA"/>
</dbReference>
<organism evidence="1 3">
    <name type="scientific">Pseudomonas putida</name>
    <name type="common">Arthrobacter siderocapsulatus</name>
    <dbReference type="NCBI Taxonomy" id="303"/>
    <lineage>
        <taxon>Bacteria</taxon>
        <taxon>Pseudomonadati</taxon>
        <taxon>Pseudomonadota</taxon>
        <taxon>Gammaproteobacteria</taxon>
        <taxon>Pseudomonadales</taxon>
        <taxon>Pseudomonadaceae</taxon>
        <taxon>Pseudomonas</taxon>
    </lineage>
</organism>
<evidence type="ECO:0000313" key="1">
    <source>
        <dbReference type="EMBL" id="ORL58735.1"/>
    </source>
</evidence>
<gene>
    <name evidence="1" type="ORF">B7H17_24705</name>
    <name evidence="2" type="ORF">ID616_29770</name>
</gene>
<sequence length="117" mass="12937">MSNAFGQMFTRNPSGSHSACDYDAAVLSFEFNGMAITNPFVDESTIVQVDPTYYGFAEAQIGVIKALRLNLPEGRYMLLTDETGVQLPDMDDVDRNLLKLYDAEGKLSAYCFIGHIP</sequence>
<reference evidence="2 4" key="2">
    <citation type="submission" date="2020-09" db="EMBL/GenBank/DDBJ databases">
        <title>Co-existence of a novel multidrug-resistance efflux pump with carbapenem resistance gene blaVIM-2 in one megaplasmid in Pseudomonas putida.</title>
        <authorList>
            <person name="Peng K."/>
            <person name="Li R."/>
        </authorList>
    </citation>
    <scope>NUCLEOTIDE SEQUENCE [LARGE SCALE GENOMIC DNA]</scope>
    <source>
        <strain evidence="2 4">ZXPA-20</strain>
        <plasmid evidence="2 4">pZXPA-20-602k</plasmid>
    </source>
</reference>
<dbReference type="AlphaFoldDB" id="A0A1X0Z7E7"/>
<reference evidence="1 3" key="1">
    <citation type="submission" date="2017-04" db="EMBL/GenBank/DDBJ databases">
        <title>Presence of VIM-2 positive Pseudomonas species in chickens and their surrounding environment.</title>
        <authorList>
            <person name="Zhang R."/>
        </authorList>
    </citation>
    <scope>NUCLEOTIDE SEQUENCE [LARGE SCALE GENOMIC DNA]</scope>
    <source>
        <strain evidence="1 3">DZ-C18</strain>
    </source>
</reference>
<protein>
    <submittedName>
        <fullName evidence="1">Uncharacterized protein</fullName>
    </submittedName>
</protein>
<evidence type="ECO:0000313" key="2">
    <source>
        <dbReference type="EMBL" id="QOD01422.1"/>
    </source>
</evidence>
<proteinExistence type="predicted"/>
<accession>A0A1X0Z7E7</accession>
<dbReference type="RefSeq" id="WP_084851790.1">
    <property type="nucleotide sequence ID" value="NZ_CP061724.1"/>
</dbReference>
<evidence type="ECO:0000313" key="4">
    <source>
        <dbReference type="Proteomes" id="UP000516786"/>
    </source>
</evidence>
<dbReference type="Proteomes" id="UP000516786">
    <property type="component" value="Plasmid pZXPA-20-602k"/>
</dbReference>
<dbReference type="EMBL" id="CP061724">
    <property type="protein sequence ID" value="QOD01422.1"/>
    <property type="molecule type" value="Genomic_DNA"/>
</dbReference>
<evidence type="ECO:0000313" key="3">
    <source>
        <dbReference type="Proteomes" id="UP000193675"/>
    </source>
</evidence>
<dbReference type="OrthoDB" id="6882694at2"/>